<name>A0A9D1CYA4_9FIRM</name>
<keyword evidence="1" id="KW-0812">Transmembrane</keyword>
<evidence type="ECO:0000313" key="3">
    <source>
        <dbReference type="EMBL" id="HIQ90798.1"/>
    </source>
</evidence>
<keyword evidence="1" id="KW-1133">Transmembrane helix</keyword>
<dbReference type="AlphaFoldDB" id="A0A9D1CYA4"/>
<reference evidence="3" key="2">
    <citation type="journal article" date="2021" name="PeerJ">
        <title>Extensive microbial diversity within the chicken gut microbiome revealed by metagenomics and culture.</title>
        <authorList>
            <person name="Gilroy R."/>
            <person name="Ravi A."/>
            <person name="Getino M."/>
            <person name="Pursley I."/>
            <person name="Horton D.L."/>
            <person name="Alikhan N.F."/>
            <person name="Baker D."/>
            <person name="Gharbi K."/>
            <person name="Hall N."/>
            <person name="Watson M."/>
            <person name="Adriaenssens E.M."/>
            <person name="Foster-Nyarko E."/>
            <person name="Jarju S."/>
            <person name="Secka A."/>
            <person name="Antonio M."/>
            <person name="Oren A."/>
            <person name="Chaudhuri R.R."/>
            <person name="La Ragione R."/>
            <person name="Hildebrand F."/>
            <person name="Pallen M.J."/>
        </authorList>
    </citation>
    <scope>NUCLEOTIDE SEQUENCE</scope>
    <source>
        <strain evidence="3">CHK147-3167</strain>
    </source>
</reference>
<gene>
    <name evidence="3" type="ORF">IAB27_04155</name>
</gene>
<accession>A0A9D1CYA4</accession>
<keyword evidence="1" id="KW-0472">Membrane</keyword>
<reference evidence="3" key="1">
    <citation type="submission" date="2020-10" db="EMBL/GenBank/DDBJ databases">
        <authorList>
            <person name="Gilroy R."/>
        </authorList>
    </citation>
    <scope>NUCLEOTIDE SEQUENCE</scope>
    <source>
        <strain evidence="3">CHK147-3167</strain>
    </source>
</reference>
<protein>
    <recommendedName>
        <fullName evidence="2">DUF6273 domain-containing protein</fullName>
    </recommendedName>
</protein>
<comment type="caution">
    <text evidence="3">The sequence shown here is derived from an EMBL/GenBank/DDBJ whole genome shotgun (WGS) entry which is preliminary data.</text>
</comment>
<dbReference type="Proteomes" id="UP000886786">
    <property type="component" value="Unassembled WGS sequence"/>
</dbReference>
<dbReference type="InterPro" id="IPR046240">
    <property type="entry name" value="DUF6273"/>
</dbReference>
<evidence type="ECO:0000256" key="1">
    <source>
        <dbReference type="SAM" id="Phobius"/>
    </source>
</evidence>
<evidence type="ECO:0000313" key="4">
    <source>
        <dbReference type="Proteomes" id="UP000886786"/>
    </source>
</evidence>
<sequence>MKNNRGFLLAESLVVSTFVLTVLIFLFVQYQNLMTTYKNNTDYNNPEAIYNLGSFGQYLNADPSRLTSLSDSLGSNAYIRVYDKSSGGCNVNLGLGTFCDTIFNAAGAKKVIYAGSDLTNLKNYIKNNDDSYLNQSLRDFIRRIDADAIENKGRLIAQFDNGYYATVALDTEVISDISTDACIIGGQQISPVTSGDGIYKDEYESGRCVYRGENPNNYIRFNNELWRIIAREADGAYKIVRNEVLPEDMPFDENDYRDSESNGAGGTYCANSSYGCNAWAATANMVGSPSEFTNGDYSGTVLLDSSLNTYLNGEYLNSITVNKDKIVNHDYNIGAVVYNNNDLATQIEGEKAYKWNGKVGLISESDYINANSDMNTCGTLSKYNSKYKTCRNTNWMYISGTWWSLSPDADYSYYVWRVYDVGYLDNNIAYNSHGVRPAVYLTSSLSLSGSGTQSNPFTIQ</sequence>
<dbReference type="EMBL" id="DVFV01000074">
    <property type="protein sequence ID" value="HIQ90798.1"/>
    <property type="molecule type" value="Genomic_DNA"/>
</dbReference>
<evidence type="ECO:0000259" key="2">
    <source>
        <dbReference type="Pfam" id="PF19789"/>
    </source>
</evidence>
<proteinExistence type="predicted"/>
<feature type="transmembrane region" description="Helical" evidence="1">
    <location>
        <begin position="7"/>
        <end position="28"/>
    </location>
</feature>
<organism evidence="3 4">
    <name type="scientific">Candidatus Coprosoma intestinipullorum</name>
    <dbReference type="NCBI Taxonomy" id="2840752"/>
    <lineage>
        <taxon>Bacteria</taxon>
        <taxon>Bacillati</taxon>
        <taxon>Bacillota</taxon>
        <taxon>Bacillota incertae sedis</taxon>
        <taxon>Candidatus Coprosoma</taxon>
    </lineage>
</organism>
<dbReference type="Pfam" id="PF19789">
    <property type="entry name" value="DUF6273"/>
    <property type="match status" value="1"/>
</dbReference>
<feature type="domain" description="DUF6273" evidence="2">
    <location>
        <begin position="303"/>
        <end position="442"/>
    </location>
</feature>